<protein>
    <submittedName>
        <fullName evidence="1">Uncharacterized protein</fullName>
    </submittedName>
</protein>
<gene>
    <name evidence="1" type="ORF">GCM10010269_58070</name>
</gene>
<accession>A0A918G068</accession>
<organism evidence="1 2">
    <name type="scientific">Streptomyces humidus</name>
    <dbReference type="NCBI Taxonomy" id="52259"/>
    <lineage>
        <taxon>Bacteria</taxon>
        <taxon>Bacillati</taxon>
        <taxon>Actinomycetota</taxon>
        <taxon>Actinomycetes</taxon>
        <taxon>Kitasatosporales</taxon>
        <taxon>Streptomycetaceae</taxon>
        <taxon>Streptomyces</taxon>
    </lineage>
</organism>
<sequence>MTPRETTASDVSKAWAGTAVTPRQTAAVTAAASRRVGAGMADLRRGEGRAFVCGSDGGRSGGVRTVTTERYEAAVAHRRPYRS</sequence>
<reference evidence="1" key="1">
    <citation type="journal article" date="2014" name="Int. J. Syst. Evol. Microbiol.">
        <title>Complete genome sequence of Corynebacterium casei LMG S-19264T (=DSM 44701T), isolated from a smear-ripened cheese.</title>
        <authorList>
            <consortium name="US DOE Joint Genome Institute (JGI-PGF)"/>
            <person name="Walter F."/>
            <person name="Albersmeier A."/>
            <person name="Kalinowski J."/>
            <person name="Ruckert C."/>
        </authorList>
    </citation>
    <scope>NUCLEOTIDE SEQUENCE</scope>
    <source>
        <strain evidence="1">JCM 4386</strain>
    </source>
</reference>
<dbReference type="Proteomes" id="UP000606194">
    <property type="component" value="Unassembled WGS sequence"/>
</dbReference>
<name>A0A918G068_9ACTN</name>
<reference evidence="1" key="2">
    <citation type="submission" date="2020-09" db="EMBL/GenBank/DDBJ databases">
        <authorList>
            <person name="Sun Q."/>
            <person name="Ohkuma M."/>
        </authorList>
    </citation>
    <scope>NUCLEOTIDE SEQUENCE</scope>
    <source>
        <strain evidence="1">JCM 4386</strain>
    </source>
</reference>
<proteinExistence type="predicted"/>
<dbReference type="AlphaFoldDB" id="A0A918G068"/>
<keyword evidence="2" id="KW-1185">Reference proteome</keyword>
<evidence type="ECO:0000313" key="2">
    <source>
        <dbReference type="Proteomes" id="UP000606194"/>
    </source>
</evidence>
<evidence type="ECO:0000313" key="1">
    <source>
        <dbReference type="EMBL" id="GGS11365.1"/>
    </source>
</evidence>
<dbReference type="EMBL" id="BMTL01000027">
    <property type="protein sequence ID" value="GGS11365.1"/>
    <property type="molecule type" value="Genomic_DNA"/>
</dbReference>
<comment type="caution">
    <text evidence="1">The sequence shown here is derived from an EMBL/GenBank/DDBJ whole genome shotgun (WGS) entry which is preliminary data.</text>
</comment>